<feature type="region of interest" description="Disordered" evidence="3">
    <location>
        <begin position="1"/>
        <end position="24"/>
    </location>
</feature>
<dbReference type="PANTHER" id="PTHR30466:SF11">
    <property type="entry name" value="FLAVIN-DEPENDENT MONOOXYGENASE, REDUCTASE SUBUNIT HSAB"/>
    <property type="match status" value="1"/>
</dbReference>
<protein>
    <recommendedName>
        <fullName evidence="4">Flavin reductase like domain-containing protein</fullName>
    </recommendedName>
</protein>
<dbReference type="OrthoDB" id="9792858at2"/>
<dbReference type="AlphaFoldDB" id="A0A7R6TNM7"/>
<dbReference type="GO" id="GO:0010181">
    <property type="term" value="F:FMN binding"/>
    <property type="evidence" value="ECO:0007669"/>
    <property type="project" value="InterPro"/>
</dbReference>
<gene>
    <name evidence="5" type="ORF">ICHIAU1_04910</name>
</gene>
<sequence length="181" mass="19355">MTRTTRSPETDNPEPFPFEQAGSTGDAQRDLRVALGRFPTGVAVITALDADGLAIGLTVSSFNSVSLDPPLVVWSLQLSSRHLTTFETTQGYAINILSQAQAEVSNLFASSLDNAFDAVAWAPGLGGVPLLAGCCAWFEVDNFQQLDGGDHRLYLGKVRRFAADPSPAPLVFHDGDYAALR</sequence>
<dbReference type="SUPFAM" id="SSF50475">
    <property type="entry name" value="FMN-binding split barrel"/>
    <property type="match status" value="1"/>
</dbReference>
<evidence type="ECO:0000313" key="5">
    <source>
        <dbReference type="EMBL" id="BBU68208.1"/>
    </source>
</evidence>
<dbReference type="PANTHER" id="PTHR30466">
    <property type="entry name" value="FLAVIN REDUCTASE"/>
    <property type="match status" value="1"/>
</dbReference>
<evidence type="ECO:0000313" key="6">
    <source>
        <dbReference type="Proteomes" id="UP000463961"/>
    </source>
</evidence>
<feature type="domain" description="Flavin reductase like" evidence="4">
    <location>
        <begin position="35"/>
        <end position="179"/>
    </location>
</feature>
<evidence type="ECO:0000259" key="4">
    <source>
        <dbReference type="SMART" id="SM00903"/>
    </source>
</evidence>
<dbReference type="InterPro" id="IPR002563">
    <property type="entry name" value="Flavin_Rdtase-like_dom"/>
</dbReference>
<reference evidence="6" key="1">
    <citation type="submission" date="2020-01" db="EMBL/GenBank/DDBJ databases">
        <title>Phosphoaccumulans saitamaens gen. nov., sp. nov., a polyphosphate accumulating bacterium isolated from surface river water.</title>
        <authorList>
            <person name="Watanabe K."/>
            <person name="Suda W."/>
        </authorList>
    </citation>
    <scope>NUCLEOTIDE SEQUENCE [LARGE SCALE GENOMIC DNA]</scope>
    <source>
        <strain evidence="6">ICHIAU1</strain>
    </source>
</reference>
<dbReference type="Pfam" id="PF01613">
    <property type="entry name" value="Flavin_Reduct"/>
    <property type="match status" value="1"/>
</dbReference>
<evidence type="ECO:0000256" key="1">
    <source>
        <dbReference type="ARBA" id="ARBA00008898"/>
    </source>
</evidence>
<proteinExistence type="inferred from homology"/>
<evidence type="ECO:0000256" key="2">
    <source>
        <dbReference type="ARBA" id="ARBA00023002"/>
    </source>
</evidence>
<organism evidence="5 6">
    <name type="scientific">Fluviibacter phosphoraccumulans</name>
    <dbReference type="NCBI Taxonomy" id="1751046"/>
    <lineage>
        <taxon>Bacteria</taxon>
        <taxon>Pseudomonadati</taxon>
        <taxon>Pseudomonadota</taxon>
        <taxon>Betaproteobacteria</taxon>
        <taxon>Rhodocyclales</taxon>
        <taxon>Fluviibacteraceae</taxon>
        <taxon>Fluviibacter</taxon>
    </lineage>
</organism>
<dbReference type="InterPro" id="IPR012349">
    <property type="entry name" value="Split_barrel_FMN-bd"/>
</dbReference>
<dbReference type="EMBL" id="AP022345">
    <property type="protein sequence ID" value="BBU68208.1"/>
    <property type="molecule type" value="Genomic_DNA"/>
</dbReference>
<dbReference type="Gene3D" id="2.30.110.10">
    <property type="entry name" value="Electron Transport, Fmn-binding Protein, Chain A"/>
    <property type="match status" value="1"/>
</dbReference>
<dbReference type="GO" id="GO:0042602">
    <property type="term" value="F:riboflavin reductase (NADPH) activity"/>
    <property type="evidence" value="ECO:0007669"/>
    <property type="project" value="TreeGrafter"/>
</dbReference>
<evidence type="ECO:0000256" key="3">
    <source>
        <dbReference type="SAM" id="MobiDB-lite"/>
    </source>
</evidence>
<keyword evidence="6" id="KW-1185">Reference proteome</keyword>
<comment type="similarity">
    <text evidence="1">Belongs to the non-flavoprotein flavin reductase family.</text>
</comment>
<dbReference type="InterPro" id="IPR050268">
    <property type="entry name" value="NADH-dep_flavin_reductase"/>
</dbReference>
<dbReference type="SMART" id="SM00903">
    <property type="entry name" value="Flavin_Reduct"/>
    <property type="match status" value="1"/>
</dbReference>
<accession>A0A7R6TNM7</accession>
<dbReference type="Proteomes" id="UP000463961">
    <property type="component" value="Chromosome"/>
</dbReference>
<name>A0A7R6TNM7_9RHOO</name>
<dbReference type="RefSeq" id="WP_162048858.1">
    <property type="nucleotide sequence ID" value="NZ_AP022345.1"/>
</dbReference>
<keyword evidence="2" id="KW-0560">Oxidoreductase</keyword>